<dbReference type="EMBL" id="MU393533">
    <property type="protein sequence ID" value="KAI4862120.1"/>
    <property type="molecule type" value="Genomic_DNA"/>
</dbReference>
<name>A0ACB9YRQ9_9PEZI</name>
<dbReference type="Proteomes" id="UP001497700">
    <property type="component" value="Unassembled WGS sequence"/>
</dbReference>
<sequence>MAYSHGHGSGGGGGPPGFPMPFQPSQSQSRSPMQPSSSAGARGMAAEMNPSGPFYPFQESQFDILEWYPQFQSCVRYFLDHAQHSGPVQAVAAFVNIQLPFQKIHPVVSSKLPGSPPGVPSPSSIAAGKLPMSSQPPISVSLTPYIRRLVATGMDLPGVLHGFFGDDWIAGIGHLHEVERRNFLFAAKSAGWLKVKSQYDMSDDQSIPHLRPLQNVTEKEIVNAEETWSEWLAMQDWMVGPRSPDVDRDMAVVVKNEDV</sequence>
<accession>A0ACB9YRQ9</accession>
<protein>
    <submittedName>
        <fullName evidence="1">Uncharacterized protein</fullName>
    </submittedName>
</protein>
<keyword evidence="2" id="KW-1185">Reference proteome</keyword>
<evidence type="ECO:0000313" key="1">
    <source>
        <dbReference type="EMBL" id="KAI4862120.1"/>
    </source>
</evidence>
<evidence type="ECO:0000313" key="2">
    <source>
        <dbReference type="Proteomes" id="UP001497700"/>
    </source>
</evidence>
<reference evidence="1 2" key="1">
    <citation type="journal article" date="2022" name="New Phytol.">
        <title>Ecological generalism drives hyperdiversity of secondary metabolite gene clusters in xylarialean endophytes.</title>
        <authorList>
            <person name="Franco M.E.E."/>
            <person name="Wisecaver J.H."/>
            <person name="Arnold A.E."/>
            <person name="Ju Y.M."/>
            <person name="Slot J.C."/>
            <person name="Ahrendt S."/>
            <person name="Moore L.P."/>
            <person name="Eastman K.E."/>
            <person name="Scott K."/>
            <person name="Konkel Z."/>
            <person name="Mondo S.J."/>
            <person name="Kuo A."/>
            <person name="Hayes R.D."/>
            <person name="Haridas S."/>
            <person name="Andreopoulos B."/>
            <person name="Riley R."/>
            <person name="LaButti K."/>
            <person name="Pangilinan J."/>
            <person name="Lipzen A."/>
            <person name="Amirebrahimi M."/>
            <person name="Yan J."/>
            <person name="Adam C."/>
            <person name="Keymanesh K."/>
            <person name="Ng V."/>
            <person name="Louie K."/>
            <person name="Northen T."/>
            <person name="Drula E."/>
            <person name="Henrissat B."/>
            <person name="Hsieh H.M."/>
            <person name="Youens-Clark K."/>
            <person name="Lutzoni F."/>
            <person name="Miadlikowska J."/>
            <person name="Eastwood D.C."/>
            <person name="Hamelin R.C."/>
            <person name="Grigoriev I.V."/>
            <person name="U'Ren J.M."/>
        </authorList>
    </citation>
    <scope>NUCLEOTIDE SEQUENCE [LARGE SCALE GENOMIC DNA]</scope>
    <source>
        <strain evidence="1 2">CBS 119005</strain>
    </source>
</reference>
<organism evidence="1 2">
    <name type="scientific">Hypoxylon rubiginosum</name>
    <dbReference type="NCBI Taxonomy" id="110542"/>
    <lineage>
        <taxon>Eukaryota</taxon>
        <taxon>Fungi</taxon>
        <taxon>Dikarya</taxon>
        <taxon>Ascomycota</taxon>
        <taxon>Pezizomycotina</taxon>
        <taxon>Sordariomycetes</taxon>
        <taxon>Xylariomycetidae</taxon>
        <taxon>Xylariales</taxon>
        <taxon>Hypoxylaceae</taxon>
        <taxon>Hypoxylon</taxon>
    </lineage>
</organism>
<proteinExistence type="predicted"/>
<comment type="caution">
    <text evidence="1">The sequence shown here is derived from an EMBL/GenBank/DDBJ whole genome shotgun (WGS) entry which is preliminary data.</text>
</comment>
<gene>
    <name evidence="1" type="ORF">F4820DRAFT_460422</name>
</gene>